<reference evidence="1" key="1">
    <citation type="submission" date="2020-05" db="EMBL/GenBank/DDBJ databases">
        <title>Large-scale comparative analyses of tick genomes elucidate their genetic diversity and vector capacities.</title>
        <authorList>
            <person name="Jia N."/>
            <person name="Wang J."/>
            <person name="Shi W."/>
            <person name="Du L."/>
            <person name="Sun Y."/>
            <person name="Zhan W."/>
            <person name="Jiang J."/>
            <person name="Wang Q."/>
            <person name="Zhang B."/>
            <person name="Ji P."/>
            <person name="Sakyi L.B."/>
            <person name="Cui X."/>
            <person name="Yuan T."/>
            <person name="Jiang B."/>
            <person name="Yang W."/>
            <person name="Lam T.T.-Y."/>
            <person name="Chang Q."/>
            <person name="Ding S."/>
            <person name="Wang X."/>
            <person name="Zhu J."/>
            <person name="Ruan X."/>
            <person name="Zhao L."/>
            <person name="Wei J."/>
            <person name="Que T."/>
            <person name="Du C."/>
            <person name="Cheng J."/>
            <person name="Dai P."/>
            <person name="Han X."/>
            <person name="Huang E."/>
            <person name="Gao Y."/>
            <person name="Liu J."/>
            <person name="Shao H."/>
            <person name="Ye R."/>
            <person name="Li L."/>
            <person name="Wei W."/>
            <person name="Wang X."/>
            <person name="Wang C."/>
            <person name="Yang T."/>
            <person name="Huo Q."/>
            <person name="Li W."/>
            <person name="Guo W."/>
            <person name="Chen H."/>
            <person name="Zhou L."/>
            <person name="Ni X."/>
            <person name="Tian J."/>
            <person name="Zhou Y."/>
            <person name="Sheng Y."/>
            <person name="Liu T."/>
            <person name="Pan Y."/>
            <person name="Xia L."/>
            <person name="Li J."/>
            <person name="Zhao F."/>
            <person name="Cao W."/>
        </authorList>
    </citation>
    <scope>NUCLEOTIDE SEQUENCE</scope>
    <source>
        <strain evidence="1">Hyas-2018</strain>
    </source>
</reference>
<protein>
    <submittedName>
        <fullName evidence="1">Uncharacterized protein</fullName>
    </submittedName>
</protein>
<name>A0ACB7RRT5_HYAAI</name>
<evidence type="ECO:0000313" key="2">
    <source>
        <dbReference type="Proteomes" id="UP000821845"/>
    </source>
</evidence>
<sequence length="399" mass="44495">MIGDRANKGFSRGSVEFGMRWEELEGVLTQVVEFLQERLNPALAMRVPRGVPFLSAAIASSALPARTGNAVSFQKNLRLKRKMFSRRSADGYGTIAFTRRQLVPATSARLETHLKRSTRASERREPPPSGRSVLHRFPLKLRHLGICGRRPLPALSRKHRRRFPGLPTGTSMGTTNVARPREPGNGCVPPAVRIKSIVLRDNNPRIPSLRRASNKATTLRGRLLQCRQRPAGRQLTVTNSNVPSSLRPDKYKIQQLLADSSFKTRAFAKLHMVRRQLSFAASYSGHPEKNRESEPGVDYRCPHHHWLAVRVHRCMRRNAAVVHTVRGAHAGGHRTPSAPLSPLPWGHELQDNPVCLAPRVACSGAFQPSFETSALLPARLAACKLCGEEPRRLAHLFEM</sequence>
<dbReference type="Proteomes" id="UP000821845">
    <property type="component" value="Chromosome 7"/>
</dbReference>
<dbReference type="EMBL" id="CM023487">
    <property type="protein sequence ID" value="KAH6925333.1"/>
    <property type="molecule type" value="Genomic_DNA"/>
</dbReference>
<evidence type="ECO:0000313" key="1">
    <source>
        <dbReference type="EMBL" id="KAH6925333.1"/>
    </source>
</evidence>
<organism evidence="1 2">
    <name type="scientific">Hyalomma asiaticum</name>
    <name type="common">Tick</name>
    <dbReference type="NCBI Taxonomy" id="266040"/>
    <lineage>
        <taxon>Eukaryota</taxon>
        <taxon>Metazoa</taxon>
        <taxon>Ecdysozoa</taxon>
        <taxon>Arthropoda</taxon>
        <taxon>Chelicerata</taxon>
        <taxon>Arachnida</taxon>
        <taxon>Acari</taxon>
        <taxon>Parasitiformes</taxon>
        <taxon>Ixodida</taxon>
        <taxon>Ixodoidea</taxon>
        <taxon>Ixodidae</taxon>
        <taxon>Hyalomminae</taxon>
        <taxon>Hyalomma</taxon>
    </lineage>
</organism>
<proteinExistence type="predicted"/>
<comment type="caution">
    <text evidence="1">The sequence shown here is derived from an EMBL/GenBank/DDBJ whole genome shotgun (WGS) entry which is preliminary data.</text>
</comment>
<accession>A0ACB7RRT5</accession>
<keyword evidence="2" id="KW-1185">Reference proteome</keyword>
<gene>
    <name evidence="1" type="ORF">HPB50_003874</name>
</gene>